<dbReference type="Proteomes" id="UP000238304">
    <property type="component" value="Chromosome"/>
</dbReference>
<dbReference type="InterPro" id="IPR027417">
    <property type="entry name" value="P-loop_NTPase"/>
</dbReference>
<dbReference type="RefSeq" id="WP_106040518.1">
    <property type="nucleotide sequence ID" value="NZ_CP027231.1"/>
</dbReference>
<dbReference type="Gene3D" id="3.40.50.300">
    <property type="entry name" value="P-loop containing nucleotide triphosphate hydrolases"/>
    <property type="match status" value="1"/>
</dbReference>
<dbReference type="GO" id="GO:0005524">
    <property type="term" value="F:ATP binding"/>
    <property type="evidence" value="ECO:0007669"/>
    <property type="project" value="UniProtKB-KW"/>
</dbReference>
<keyword evidence="3 5" id="KW-0067">ATP-binding</keyword>
<dbReference type="InterPro" id="IPR015854">
    <property type="entry name" value="ABC_transpr_LolD-like"/>
</dbReference>
<dbReference type="InterPro" id="IPR003439">
    <property type="entry name" value="ABC_transporter-like_ATP-bd"/>
</dbReference>
<name>A0ABM6T6B6_9BACE</name>
<evidence type="ECO:0000259" key="4">
    <source>
        <dbReference type="PROSITE" id="PS50893"/>
    </source>
</evidence>
<dbReference type="PROSITE" id="PS00211">
    <property type="entry name" value="ABC_TRANSPORTER_1"/>
    <property type="match status" value="1"/>
</dbReference>
<dbReference type="SUPFAM" id="SSF52540">
    <property type="entry name" value="P-loop containing nucleoside triphosphate hydrolases"/>
    <property type="match status" value="1"/>
</dbReference>
<accession>A0ABM6T6B6</accession>
<sequence>MKTVIQLQNIKRDFRVGDETVHALRGISFSIAEGEFVTIMGTSGSGKSTLLNTLGCLDTPTDGEYLLDGISVRSMSKPQRAVLRNRKIGFVFQSYNLLPKTTAVENVELPLMYNASVSATERRRRAVEALQAVGLGDRLEHKSNQMSGGQMQRVAIARALVNNPAVILADEATGNLDTRTSFEILVLFQRLHAEGRTLIFVTHNPEIAQYSSRNIVLRDGQVKEDTFNTHMLDAAQALAALPKQEEEEK</sequence>
<reference evidence="5 6" key="1">
    <citation type="submission" date="2018-02" db="EMBL/GenBank/DDBJ databases">
        <authorList>
            <person name="Holder M.E."/>
            <person name="Ajami N.J."/>
            <person name="Petrosino J.F."/>
        </authorList>
    </citation>
    <scope>NUCLEOTIDE SEQUENCE [LARGE SCALE GENOMIC DNA]</scope>
    <source>
        <strain evidence="5 6">ATCC 33285</strain>
    </source>
</reference>
<evidence type="ECO:0000313" key="6">
    <source>
        <dbReference type="Proteomes" id="UP000238304"/>
    </source>
</evidence>
<evidence type="ECO:0000313" key="5">
    <source>
        <dbReference type="EMBL" id="AVM52186.1"/>
    </source>
</evidence>
<organism evidence="5 6">
    <name type="scientific">Bacteroides zoogleoformans</name>
    <dbReference type="NCBI Taxonomy" id="28119"/>
    <lineage>
        <taxon>Bacteria</taxon>
        <taxon>Pseudomonadati</taxon>
        <taxon>Bacteroidota</taxon>
        <taxon>Bacteroidia</taxon>
        <taxon>Bacteroidales</taxon>
        <taxon>Bacteroidaceae</taxon>
        <taxon>Bacteroides</taxon>
    </lineage>
</organism>
<keyword evidence="2" id="KW-0547">Nucleotide-binding</keyword>
<dbReference type="CDD" id="cd03255">
    <property type="entry name" value="ABC_MJ0796_LolCDE_FtsE"/>
    <property type="match status" value="1"/>
</dbReference>
<evidence type="ECO:0000256" key="1">
    <source>
        <dbReference type="ARBA" id="ARBA00022448"/>
    </source>
</evidence>
<dbReference type="EMBL" id="CP027231">
    <property type="protein sequence ID" value="AVM52186.1"/>
    <property type="molecule type" value="Genomic_DNA"/>
</dbReference>
<protein>
    <submittedName>
        <fullName evidence="5">ABC transporter ATP-binding protein</fullName>
    </submittedName>
</protein>
<dbReference type="InterPro" id="IPR003593">
    <property type="entry name" value="AAA+_ATPase"/>
</dbReference>
<evidence type="ECO:0000256" key="3">
    <source>
        <dbReference type="ARBA" id="ARBA00022840"/>
    </source>
</evidence>
<gene>
    <name evidence="5" type="ORF">C4H11_03790</name>
</gene>
<keyword evidence="6" id="KW-1185">Reference proteome</keyword>
<dbReference type="InterPro" id="IPR017911">
    <property type="entry name" value="MacB-like_ATP-bd"/>
</dbReference>
<evidence type="ECO:0000256" key="2">
    <source>
        <dbReference type="ARBA" id="ARBA00022741"/>
    </source>
</evidence>
<dbReference type="SMART" id="SM00382">
    <property type="entry name" value="AAA"/>
    <property type="match status" value="1"/>
</dbReference>
<dbReference type="PANTHER" id="PTHR24220">
    <property type="entry name" value="IMPORT ATP-BINDING PROTEIN"/>
    <property type="match status" value="1"/>
</dbReference>
<keyword evidence="1" id="KW-0813">Transport</keyword>
<dbReference type="PROSITE" id="PS50893">
    <property type="entry name" value="ABC_TRANSPORTER_2"/>
    <property type="match status" value="1"/>
</dbReference>
<dbReference type="Pfam" id="PF00005">
    <property type="entry name" value="ABC_tran"/>
    <property type="match status" value="1"/>
</dbReference>
<dbReference type="PANTHER" id="PTHR24220:SF86">
    <property type="entry name" value="ABC TRANSPORTER ABCH.1"/>
    <property type="match status" value="1"/>
</dbReference>
<feature type="domain" description="ABC transporter" evidence="4">
    <location>
        <begin position="5"/>
        <end position="244"/>
    </location>
</feature>
<dbReference type="InterPro" id="IPR017871">
    <property type="entry name" value="ABC_transporter-like_CS"/>
</dbReference>
<proteinExistence type="predicted"/>